<dbReference type="RefSeq" id="WP_240714757.1">
    <property type="nucleotide sequence ID" value="NZ_JAKVTV010000007.1"/>
</dbReference>
<sequence>MKIKIPILFILILTFSNCKSPKFYNELSKFESETGLNFKSYKLVLKELDRKYQTSDHIIFQYSLIPEWNSNEFSGVIYDVDLNEYYYFENTKKKPRRIIIKEEYPFPEDNYYEFVIENYMNRKVDYLQKLGESSNLSGITSTNVIYDINLNTGNIDRFTYKDFLFMEGEPKVDTLNK</sequence>
<evidence type="ECO:0000313" key="1">
    <source>
        <dbReference type="EMBL" id="MCH4824590.1"/>
    </source>
</evidence>
<protein>
    <submittedName>
        <fullName evidence="1">Uncharacterized protein</fullName>
    </submittedName>
</protein>
<evidence type="ECO:0000313" key="2">
    <source>
        <dbReference type="Proteomes" id="UP001139226"/>
    </source>
</evidence>
<comment type="caution">
    <text evidence="1">The sequence shown here is derived from an EMBL/GenBank/DDBJ whole genome shotgun (WGS) entry which is preliminary data.</text>
</comment>
<accession>A0A9X2AAK0</accession>
<gene>
    <name evidence="1" type="ORF">ML462_15560</name>
</gene>
<organism evidence="1 2">
    <name type="scientific">Christiangramia lutea</name>
    <dbReference type="NCBI Taxonomy" id="1607951"/>
    <lineage>
        <taxon>Bacteria</taxon>
        <taxon>Pseudomonadati</taxon>
        <taxon>Bacteroidota</taxon>
        <taxon>Flavobacteriia</taxon>
        <taxon>Flavobacteriales</taxon>
        <taxon>Flavobacteriaceae</taxon>
        <taxon>Christiangramia</taxon>
    </lineage>
</organism>
<dbReference type="EMBL" id="JAKVTV010000007">
    <property type="protein sequence ID" value="MCH4824590.1"/>
    <property type="molecule type" value="Genomic_DNA"/>
</dbReference>
<proteinExistence type="predicted"/>
<name>A0A9X2AAK0_9FLAO</name>
<keyword evidence="2" id="KW-1185">Reference proteome</keyword>
<dbReference type="AlphaFoldDB" id="A0A9X2AAK0"/>
<reference evidence="1" key="1">
    <citation type="submission" date="2022-03" db="EMBL/GenBank/DDBJ databases">
        <title>Gramella crocea sp. nov., isolated from activated sludge of a seafood processing plant.</title>
        <authorList>
            <person name="Zhang X."/>
        </authorList>
    </citation>
    <scope>NUCLEOTIDE SEQUENCE</scope>
    <source>
        <strain evidence="1">YJ019</strain>
    </source>
</reference>
<dbReference type="Proteomes" id="UP001139226">
    <property type="component" value="Unassembled WGS sequence"/>
</dbReference>